<evidence type="ECO:0000259" key="14">
    <source>
        <dbReference type="PROSITE" id="PS01124"/>
    </source>
</evidence>
<protein>
    <recommendedName>
        <fullName evidence="3">methylated-DNA--[protein]-cysteine S-methyltransferase</fullName>
        <ecNumber evidence="3">2.1.1.63</ecNumber>
    </recommendedName>
</protein>
<gene>
    <name evidence="15" type="primary">ada</name>
    <name evidence="15" type="ORF">SPHINGO391_430074</name>
</gene>
<dbReference type="CDD" id="cd06445">
    <property type="entry name" value="ATase"/>
    <property type="match status" value="1"/>
</dbReference>
<dbReference type="EC" id="2.1.1.63" evidence="3"/>
<dbReference type="GO" id="GO:0043565">
    <property type="term" value="F:sequence-specific DNA binding"/>
    <property type="evidence" value="ECO:0007669"/>
    <property type="project" value="InterPro"/>
</dbReference>
<dbReference type="InterPro" id="IPR014048">
    <property type="entry name" value="MethylDNA_cys_MeTrfase_DNA-bd"/>
</dbReference>
<dbReference type="PANTHER" id="PTHR10815">
    <property type="entry name" value="METHYLATED-DNA--PROTEIN-CYSTEINE METHYLTRANSFERASE"/>
    <property type="match status" value="1"/>
</dbReference>
<keyword evidence="4 15" id="KW-0489">Methyltransferase</keyword>
<evidence type="ECO:0000313" key="15">
    <source>
        <dbReference type="EMBL" id="VVT12760.1"/>
    </source>
</evidence>
<dbReference type="GO" id="GO:0003908">
    <property type="term" value="F:methylated-DNA-[protein]-cysteine S-methyltransferase activity"/>
    <property type="evidence" value="ECO:0007669"/>
    <property type="project" value="UniProtKB-EC"/>
</dbReference>
<evidence type="ECO:0000256" key="2">
    <source>
        <dbReference type="ARBA" id="ARBA00008711"/>
    </source>
</evidence>
<feature type="binding site" evidence="13">
    <location>
        <position position="82"/>
    </location>
    <ligand>
        <name>Zn(2+)</name>
        <dbReference type="ChEBI" id="CHEBI:29105"/>
    </ligand>
</feature>
<feature type="active site" description="Nucleophile; methyl group acceptor from either O6-methylguanine or O4-methylthymine" evidence="12">
    <location>
        <position position="325"/>
    </location>
</feature>
<evidence type="ECO:0000256" key="3">
    <source>
        <dbReference type="ARBA" id="ARBA00011918"/>
    </source>
</evidence>
<dbReference type="SUPFAM" id="SSF46767">
    <property type="entry name" value="Methylated DNA-protein cysteine methyltransferase, C-terminal domain"/>
    <property type="match status" value="1"/>
</dbReference>
<evidence type="ECO:0000256" key="9">
    <source>
        <dbReference type="ARBA" id="ARBA00023163"/>
    </source>
</evidence>
<dbReference type="GO" id="GO:0003700">
    <property type="term" value="F:DNA-binding transcription factor activity"/>
    <property type="evidence" value="ECO:0007669"/>
    <property type="project" value="InterPro"/>
</dbReference>
<keyword evidence="13" id="KW-0479">Metal-binding</keyword>
<dbReference type="GO" id="GO:0008270">
    <property type="term" value="F:zinc ion binding"/>
    <property type="evidence" value="ECO:0007669"/>
    <property type="project" value="InterPro"/>
</dbReference>
<evidence type="ECO:0000256" key="4">
    <source>
        <dbReference type="ARBA" id="ARBA00022603"/>
    </source>
</evidence>
<evidence type="ECO:0000256" key="10">
    <source>
        <dbReference type="ARBA" id="ARBA00023204"/>
    </source>
</evidence>
<dbReference type="SMART" id="SM00342">
    <property type="entry name" value="HTH_ARAC"/>
    <property type="match status" value="1"/>
</dbReference>
<dbReference type="InterPro" id="IPR016221">
    <property type="entry name" value="Bifunct_regulatory_prot_Ada"/>
</dbReference>
<dbReference type="Pfam" id="PF12833">
    <property type="entry name" value="HTH_18"/>
    <property type="match status" value="1"/>
</dbReference>
<accession>A0A5E7Z2C9</accession>
<dbReference type="InterPro" id="IPR036217">
    <property type="entry name" value="MethylDNA_cys_MeTrfase_DNAb"/>
</dbReference>
<dbReference type="InterPro" id="IPR036388">
    <property type="entry name" value="WH-like_DNA-bd_sf"/>
</dbReference>
<evidence type="ECO:0000256" key="13">
    <source>
        <dbReference type="PIRSR" id="PIRSR000409-3"/>
    </source>
</evidence>
<dbReference type="SUPFAM" id="SSF46689">
    <property type="entry name" value="Homeodomain-like"/>
    <property type="match status" value="1"/>
</dbReference>
<dbReference type="InterPro" id="IPR008332">
    <property type="entry name" value="MethylG_MeTrfase_N"/>
</dbReference>
<organism evidence="15 16">
    <name type="scientific">Sphingomonas aurantiaca</name>
    <dbReference type="NCBI Taxonomy" id="185949"/>
    <lineage>
        <taxon>Bacteria</taxon>
        <taxon>Pseudomonadati</taxon>
        <taxon>Pseudomonadota</taxon>
        <taxon>Alphaproteobacteria</taxon>
        <taxon>Sphingomonadales</taxon>
        <taxon>Sphingomonadaceae</taxon>
        <taxon>Sphingomonas</taxon>
    </lineage>
</organism>
<sequence length="361" mass="38676">MARAARYNRRMTTAPALDDDTAWRAFAARDRAWDGRFLVGVKTTGIYCKPSCPARHPKRENVSFHPDPASARAAGFRACLRCTPDTVGRDRIAVAAAIALLEVAEDRLSLDSVAAQVGYAPHHFHRLFKRATGVTPAAYARALRSGRAADALSEDSTVTEAIYDAGYSAPSRFYEADAKRLGMAPSAWARGGDGVTIRWTVADTSLGALFVAATDKGLCRVSFDEDADELRRRFPNATIEAGDSALAELAAHVVAAVESPDRDHDLPLDVRGTAFQEAVWQALRTIPIGETRTYSELAALAGRPAAVRAAGTACGQNPVSIVIPCHRAQRIGGALGGYAYGLDRKRALLATEAGQRADLQE</sequence>
<comment type="cofactor">
    <cofactor evidence="13">
        <name>Zn(2+)</name>
        <dbReference type="ChEBI" id="CHEBI:29105"/>
    </cofactor>
    <text evidence="13">Binds 1 zinc ion per subunit.</text>
</comment>
<dbReference type="PROSITE" id="PS01124">
    <property type="entry name" value="HTH_ARAC_FAMILY_2"/>
    <property type="match status" value="1"/>
</dbReference>
<dbReference type="SUPFAM" id="SSF57884">
    <property type="entry name" value="Ada DNA repair protein, N-terminal domain (N-Ada 10)"/>
    <property type="match status" value="1"/>
</dbReference>
<evidence type="ECO:0000256" key="12">
    <source>
        <dbReference type="PIRSR" id="PIRSR000409-1"/>
    </source>
</evidence>
<dbReference type="EMBL" id="CABVLI010000038">
    <property type="protein sequence ID" value="VVT12760.1"/>
    <property type="molecule type" value="Genomic_DNA"/>
</dbReference>
<dbReference type="Pfam" id="PF02870">
    <property type="entry name" value="Methyltransf_1N"/>
    <property type="match status" value="1"/>
</dbReference>
<dbReference type="PANTHER" id="PTHR10815:SF14">
    <property type="entry name" value="BIFUNCTIONAL TRANSCRIPTIONAL ACTIVATOR_DNA REPAIR ENZYME ADA"/>
    <property type="match status" value="1"/>
</dbReference>
<dbReference type="AlphaFoldDB" id="A0A5E7Z2C9"/>
<dbReference type="InterPro" id="IPR009057">
    <property type="entry name" value="Homeodomain-like_sf"/>
</dbReference>
<comment type="catalytic activity">
    <reaction evidence="11">
        <text>a 6-O-methyl-2'-deoxyguanosine in DNA + L-cysteinyl-[protein] = S-methyl-L-cysteinyl-[protein] + a 2'-deoxyguanosine in DNA</text>
        <dbReference type="Rhea" id="RHEA:24000"/>
        <dbReference type="Rhea" id="RHEA-COMP:10131"/>
        <dbReference type="Rhea" id="RHEA-COMP:10132"/>
        <dbReference type="Rhea" id="RHEA-COMP:11367"/>
        <dbReference type="Rhea" id="RHEA-COMP:11368"/>
        <dbReference type="ChEBI" id="CHEBI:29950"/>
        <dbReference type="ChEBI" id="CHEBI:82612"/>
        <dbReference type="ChEBI" id="CHEBI:85445"/>
        <dbReference type="ChEBI" id="CHEBI:85448"/>
        <dbReference type="EC" id="2.1.1.63"/>
    </reaction>
</comment>
<evidence type="ECO:0000256" key="5">
    <source>
        <dbReference type="ARBA" id="ARBA00022679"/>
    </source>
</evidence>
<evidence type="ECO:0000256" key="11">
    <source>
        <dbReference type="ARBA" id="ARBA00049348"/>
    </source>
</evidence>
<evidence type="ECO:0000256" key="1">
    <source>
        <dbReference type="ARBA" id="ARBA00001286"/>
    </source>
</evidence>
<dbReference type="Proteomes" id="UP000326857">
    <property type="component" value="Unassembled WGS sequence"/>
</dbReference>
<evidence type="ECO:0000313" key="16">
    <source>
        <dbReference type="Proteomes" id="UP000326857"/>
    </source>
</evidence>
<name>A0A5E7Z2C9_9SPHN</name>
<dbReference type="NCBIfam" id="TIGR00589">
    <property type="entry name" value="ogt"/>
    <property type="match status" value="1"/>
</dbReference>
<keyword evidence="8" id="KW-0010">Activator</keyword>
<dbReference type="InterPro" id="IPR036631">
    <property type="entry name" value="MGMT_N_sf"/>
</dbReference>
<dbReference type="PIRSF" id="PIRSF000409">
    <property type="entry name" value="Ada"/>
    <property type="match status" value="1"/>
</dbReference>
<dbReference type="Gene3D" id="1.10.10.60">
    <property type="entry name" value="Homeodomain-like"/>
    <property type="match status" value="1"/>
</dbReference>
<dbReference type="FunFam" id="1.10.10.10:FF:000214">
    <property type="entry name" value="Methylated-DNA--protein-cysteine methyltransferase"/>
    <property type="match status" value="1"/>
</dbReference>
<evidence type="ECO:0000256" key="8">
    <source>
        <dbReference type="ARBA" id="ARBA00023159"/>
    </source>
</evidence>
<dbReference type="NCBIfam" id="NF011964">
    <property type="entry name" value="PRK15435.1"/>
    <property type="match status" value="1"/>
</dbReference>
<feature type="binding site" evidence="13">
    <location>
        <position position="48"/>
    </location>
    <ligand>
        <name>Zn(2+)</name>
        <dbReference type="ChEBI" id="CHEBI:29105"/>
    </ligand>
</feature>
<feature type="binding site" evidence="13">
    <location>
        <position position="79"/>
    </location>
    <ligand>
        <name>Zn(2+)</name>
        <dbReference type="ChEBI" id="CHEBI:29105"/>
    </ligand>
</feature>
<dbReference type="InterPro" id="IPR004026">
    <property type="entry name" value="Ada_DNA_repair_Zn-bd"/>
</dbReference>
<dbReference type="Pfam" id="PF01035">
    <property type="entry name" value="DNA_binding_1"/>
    <property type="match status" value="1"/>
</dbReference>
<keyword evidence="10" id="KW-0234">DNA repair</keyword>
<dbReference type="Pfam" id="PF02805">
    <property type="entry name" value="Ada_Zn_binding"/>
    <property type="match status" value="1"/>
</dbReference>
<dbReference type="GO" id="GO:0032259">
    <property type="term" value="P:methylation"/>
    <property type="evidence" value="ECO:0007669"/>
    <property type="project" value="UniProtKB-KW"/>
</dbReference>
<dbReference type="Gene3D" id="3.30.160.70">
    <property type="entry name" value="Methylated DNA-protein cysteine methyltransferase domain"/>
    <property type="match status" value="1"/>
</dbReference>
<comment type="catalytic activity">
    <reaction evidence="1">
        <text>a 4-O-methyl-thymidine in DNA + L-cysteinyl-[protein] = a thymidine in DNA + S-methyl-L-cysteinyl-[protein]</text>
        <dbReference type="Rhea" id="RHEA:53428"/>
        <dbReference type="Rhea" id="RHEA-COMP:10131"/>
        <dbReference type="Rhea" id="RHEA-COMP:10132"/>
        <dbReference type="Rhea" id="RHEA-COMP:13555"/>
        <dbReference type="Rhea" id="RHEA-COMP:13556"/>
        <dbReference type="ChEBI" id="CHEBI:29950"/>
        <dbReference type="ChEBI" id="CHEBI:82612"/>
        <dbReference type="ChEBI" id="CHEBI:137386"/>
        <dbReference type="ChEBI" id="CHEBI:137387"/>
        <dbReference type="EC" id="2.1.1.63"/>
    </reaction>
</comment>
<keyword evidence="13" id="KW-0862">Zinc</keyword>
<dbReference type="GO" id="GO:0006281">
    <property type="term" value="P:DNA repair"/>
    <property type="evidence" value="ECO:0007669"/>
    <property type="project" value="UniProtKB-KW"/>
</dbReference>
<evidence type="ECO:0000256" key="7">
    <source>
        <dbReference type="ARBA" id="ARBA00023015"/>
    </source>
</evidence>
<feature type="active site" description="Nucleophile; methyl group acceptor from methylphosphotriester" evidence="12">
    <location>
        <position position="48"/>
    </location>
</feature>
<comment type="similarity">
    <text evidence="2">Belongs to the MGMT family.</text>
</comment>
<dbReference type="Gene3D" id="3.40.10.10">
    <property type="entry name" value="DNA Methylphosphotriester Repair Domain"/>
    <property type="match status" value="1"/>
</dbReference>
<proteinExistence type="inferred from homology"/>
<dbReference type="SUPFAM" id="SSF53155">
    <property type="entry name" value="Methylated DNA-protein cysteine methyltransferase domain"/>
    <property type="match status" value="1"/>
</dbReference>
<feature type="domain" description="HTH araC/xylS-type" evidence="14">
    <location>
        <begin position="95"/>
        <end position="191"/>
    </location>
</feature>
<dbReference type="InterPro" id="IPR035451">
    <property type="entry name" value="Ada-like_dom_sf"/>
</dbReference>
<dbReference type="InterPro" id="IPR018060">
    <property type="entry name" value="HTH_AraC"/>
</dbReference>
<dbReference type="Gene3D" id="1.10.10.10">
    <property type="entry name" value="Winged helix-like DNA-binding domain superfamily/Winged helix DNA-binding domain"/>
    <property type="match status" value="1"/>
</dbReference>
<keyword evidence="7" id="KW-0805">Transcription regulation</keyword>
<keyword evidence="6" id="KW-0227">DNA damage</keyword>
<feature type="binding site" evidence="13">
    <location>
        <position position="52"/>
    </location>
    <ligand>
        <name>Zn(2+)</name>
        <dbReference type="ChEBI" id="CHEBI:29105"/>
    </ligand>
</feature>
<reference evidence="15 16" key="1">
    <citation type="submission" date="2019-09" db="EMBL/GenBank/DDBJ databases">
        <authorList>
            <person name="Dittami M. S."/>
        </authorList>
    </citation>
    <scope>NUCLEOTIDE SEQUENCE [LARGE SCALE GENOMIC DNA]</scope>
    <source>
        <strain evidence="15">SPHINGO391</strain>
    </source>
</reference>
<keyword evidence="9" id="KW-0804">Transcription</keyword>
<keyword evidence="5 15" id="KW-0808">Transferase</keyword>
<evidence type="ECO:0000256" key="6">
    <source>
        <dbReference type="ARBA" id="ARBA00022763"/>
    </source>
</evidence>